<geneLocation type="plastid" evidence="2"/>
<gene>
    <name evidence="2" type="primary">rps1</name>
</gene>
<dbReference type="CDD" id="cd00164">
    <property type="entry name" value="S1_like"/>
    <property type="match status" value="1"/>
</dbReference>
<keyword evidence="2" id="KW-0687">Ribonucleoprotein</keyword>
<dbReference type="AlphaFoldDB" id="A0A4D6WPH7"/>
<organism evidence="2">
    <name type="scientific">Cryptopleura ramosa</name>
    <dbReference type="NCBI Taxonomy" id="131094"/>
    <lineage>
        <taxon>Eukaryota</taxon>
        <taxon>Rhodophyta</taxon>
        <taxon>Florideophyceae</taxon>
        <taxon>Rhodymeniophycidae</taxon>
        <taxon>Ceramiales</taxon>
        <taxon>Delesseriaceae</taxon>
        <taxon>Cryptopleura</taxon>
    </lineage>
</organism>
<feature type="domain" description="S1 motif" evidence="1">
    <location>
        <begin position="178"/>
        <end position="246"/>
    </location>
</feature>
<feature type="domain" description="S1 motif" evidence="1">
    <location>
        <begin position="99"/>
        <end position="164"/>
    </location>
</feature>
<accession>A0A4D6WPH7</accession>
<dbReference type="EMBL" id="MK814639">
    <property type="protein sequence ID" value="QCI05744.1"/>
    <property type="molecule type" value="Genomic_DNA"/>
</dbReference>
<dbReference type="SUPFAM" id="SSF50249">
    <property type="entry name" value="Nucleic acid-binding proteins"/>
    <property type="match status" value="3"/>
</dbReference>
<dbReference type="InterPro" id="IPR052757">
    <property type="entry name" value="Ribosomal_protein_S1"/>
</dbReference>
<dbReference type="Gene3D" id="2.40.50.140">
    <property type="entry name" value="Nucleic acid-binding proteins"/>
    <property type="match status" value="3"/>
</dbReference>
<evidence type="ECO:0000259" key="1">
    <source>
        <dbReference type="PROSITE" id="PS50126"/>
    </source>
</evidence>
<dbReference type="GO" id="GO:0003676">
    <property type="term" value="F:nucleic acid binding"/>
    <property type="evidence" value="ECO:0007669"/>
    <property type="project" value="InterPro"/>
</dbReference>
<dbReference type="GO" id="GO:0005840">
    <property type="term" value="C:ribosome"/>
    <property type="evidence" value="ECO:0007669"/>
    <property type="project" value="UniProtKB-KW"/>
</dbReference>
<protein>
    <submittedName>
        <fullName evidence="2">Ribosomal protein S1</fullName>
    </submittedName>
</protein>
<dbReference type="PANTHER" id="PTHR47559">
    <property type="entry name" value="OS03G0844900 PROTEIN"/>
    <property type="match status" value="1"/>
</dbReference>
<dbReference type="Pfam" id="PF00575">
    <property type="entry name" value="S1"/>
    <property type="match status" value="1"/>
</dbReference>
<dbReference type="SMART" id="SM00316">
    <property type="entry name" value="S1"/>
    <property type="match status" value="3"/>
</dbReference>
<feature type="domain" description="S1 motif" evidence="1">
    <location>
        <begin position="12"/>
        <end position="82"/>
    </location>
</feature>
<reference evidence="2" key="2">
    <citation type="submission" date="2019-04" db="EMBL/GenBank/DDBJ databases">
        <authorList>
            <person name="Pasella M."/>
        </authorList>
    </citation>
    <scope>NUCLEOTIDE SEQUENCE</scope>
    <source>
        <strain evidence="2">PD2928_7</strain>
    </source>
</reference>
<dbReference type="InterPro" id="IPR003029">
    <property type="entry name" value="S1_domain"/>
</dbReference>
<proteinExistence type="predicted"/>
<dbReference type="InterPro" id="IPR012340">
    <property type="entry name" value="NA-bd_OB-fold"/>
</dbReference>
<dbReference type="PANTHER" id="PTHR47559:SF1">
    <property type="entry name" value="OS03G0844900 PROTEIN"/>
    <property type="match status" value="1"/>
</dbReference>
<name>A0A4D6WPH7_9FLOR</name>
<keyword evidence="2" id="KW-0934">Plastid</keyword>
<evidence type="ECO:0000313" key="2">
    <source>
        <dbReference type="EMBL" id="QCI05744.1"/>
    </source>
</evidence>
<sequence length="250" mass="29559">MLKKYNYNLHQGDIVAGTIIYQEFNGFLVNIGDNMAGYLPQEEIGLKDIINNTKLNYFINTTREFFLVTHKPKLKQSILSIKRLEYIRGWKRIKQYQNENIIFNLKVKYINKGGIITYLDNIQGFIPKSQIYLSNHQIKFDEQYIKCKLITANEQKNQLILSNKSALLYLSKHKFRLGELIYGQVKKIKPYGLFIEIYGIIALLHISEITYKYINNIYHFFHIGKLIKVKIIHIDMKQGRLSVSRRYNIQ</sequence>
<reference evidence="2" key="1">
    <citation type="journal article" date="2019" name="Mol. Phylogenet. Evol.">
        <title>Morphological evolution and classification of the red algal order Ceramiales inferred using plastid phylogenomics.</title>
        <authorList>
            <person name="Diaz-Tapia P."/>
            <person name="Pasella M.M."/>
            <person name="Verbruggen H."/>
            <person name="Maggs C.A."/>
        </authorList>
    </citation>
    <scope>NUCLEOTIDE SEQUENCE</scope>
    <source>
        <strain evidence="2">PD2928_7</strain>
    </source>
</reference>
<dbReference type="PROSITE" id="PS50126">
    <property type="entry name" value="S1"/>
    <property type="match status" value="3"/>
</dbReference>
<keyword evidence="2" id="KW-0689">Ribosomal protein</keyword>